<comment type="caution">
    <text evidence="12">The sequence shown here is derived from an EMBL/GenBank/DDBJ whole genome shotgun (WGS) entry which is preliminary data.</text>
</comment>
<dbReference type="InterPro" id="IPR046885">
    <property type="entry name" value="MnmA-like_C"/>
</dbReference>
<dbReference type="InterPro" id="IPR004506">
    <property type="entry name" value="MnmA-like"/>
</dbReference>
<dbReference type="Gene3D" id="3.40.50.620">
    <property type="entry name" value="HUPs"/>
    <property type="match status" value="1"/>
</dbReference>
<evidence type="ECO:0000256" key="7">
    <source>
        <dbReference type="ARBA" id="ARBA00023157"/>
    </source>
</evidence>
<organism evidence="12 13">
    <name type="scientific">Propionigenium maris DSM 9537</name>
    <dbReference type="NCBI Taxonomy" id="1123000"/>
    <lineage>
        <taxon>Bacteria</taxon>
        <taxon>Fusobacteriati</taxon>
        <taxon>Fusobacteriota</taxon>
        <taxon>Fusobacteriia</taxon>
        <taxon>Fusobacteriales</taxon>
        <taxon>Fusobacteriaceae</taxon>
        <taxon>Propionigenium</taxon>
    </lineage>
</organism>
<dbReference type="PANTHER" id="PTHR11933:SF5">
    <property type="entry name" value="MITOCHONDRIAL TRNA-SPECIFIC 2-THIOURIDYLASE 1"/>
    <property type="match status" value="1"/>
</dbReference>
<evidence type="ECO:0000259" key="10">
    <source>
        <dbReference type="Pfam" id="PF20258"/>
    </source>
</evidence>
<feature type="binding site" evidence="9">
    <location>
        <begin position="26"/>
        <end position="33"/>
    </location>
    <ligand>
        <name>ATP</name>
        <dbReference type="ChEBI" id="CHEBI:30616"/>
    </ligand>
</feature>
<dbReference type="Gene3D" id="2.30.30.280">
    <property type="entry name" value="Adenine nucleotide alpha hydrolases-like domains"/>
    <property type="match status" value="1"/>
</dbReference>
<dbReference type="AlphaFoldDB" id="A0A9W6GP28"/>
<feature type="binding site" evidence="9">
    <location>
        <position position="52"/>
    </location>
    <ligand>
        <name>ATP</name>
        <dbReference type="ChEBI" id="CHEBI:30616"/>
    </ligand>
</feature>
<dbReference type="Pfam" id="PF03054">
    <property type="entry name" value="tRNA_Me_trans"/>
    <property type="match status" value="1"/>
</dbReference>
<dbReference type="HAMAP" id="MF_00144">
    <property type="entry name" value="tRNA_thiouridyl_MnmA"/>
    <property type="match status" value="1"/>
</dbReference>
<evidence type="ECO:0000256" key="2">
    <source>
        <dbReference type="ARBA" id="ARBA00022679"/>
    </source>
</evidence>
<keyword evidence="9" id="KW-0963">Cytoplasm</keyword>
<dbReference type="RefSeq" id="WP_281837687.1">
    <property type="nucleotide sequence ID" value="NZ_BSDY01000031.1"/>
</dbReference>
<dbReference type="Proteomes" id="UP001144471">
    <property type="component" value="Unassembled WGS sequence"/>
</dbReference>
<keyword evidence="1 9" id="KW-0820">tRNA-binding</keyword>
<dbReference type="SUPFAM" id="SSF52402">
    <property type="entry name" value="Adenine nucleotide alpha hydrolases-like"/>
    <property type="match status" value="1"/>
</dbReference>
<keyword evidence="5 9" id="KW-0067">ATP-binding</keyword>
<evidence type="ECO:0000259" key="11">
    <source>
        <dbReference type="Pfam" id="PF20259"/>
    </source>
</evidence>
<evidence type="ECO:0000256" key="9">
    <source>
        <dbReference type="HAMAP-Rule" id="MF_00144"/>
    </source>
</evidence>
<keyword evidence="6 9" id="KW-0694">RNA-binding</keyword>
<dbReference type="GO" id="GO:0005524">
    <property type="term" value="F:ATP binding"/>
    <property type="evidence" value="ECO:0007669"/>
    <property type="project" value="UniProtKB-KW"/>
</dbReference>
<evidence type="ECO:0000256" key="3">
    <source>
        <dbReference type="ARBA" id="ARBA00022694"/>
    </source>
</evidence>
<evidence type="ECO:0000256" key="8">
    <source>
        <dbReference type="ARBA" id="ARBA00051542"/>
    </source>
</evidence>
<dbReference type="EC" id="2.8.1.13" evidence="9"/>
<dbReference type="InterPro" id="IPR014729">
    <property type="entry name" value="Rossmann-like_a/b/a_fold"/>
</dbReference>
<dbReference type="NCBIfam" id="NF001138">
    <property type="entry name" value="PRK00143.1"/>
    <property type="match status" value="1"/>
</dbReference>
<dbReference type="InterPro" id="IPR046884">
    <property type="entry name" value="MnmA-like_central"/>
</dbReference>
<dbReference type="GO" id="GO:0103016">
    <property type="term" value="F:tRNA-uridine 2-sulfurtransferase activity"/>
    <property type="evidence" value="ECO:0007669"/>
    <property type="project" value="UniProtKB-EC"/>
</dbReference>
<feature type="site" description="Interaction with tRNA" evidence="9">
    <location>
        <position position="358"/>
    </location>
</feature>
<evidence type="ECO:0000313" key="12">
    <source>
        <dbReference type="EMBL" id="GLI58012.1"/>
    </source>
</evidence>
<keyword evidence="4 9" id="KW-0547">Nucleotide-binding</keyword>
<evidence type="ECO:0000256" key="1">
    <source>
        <dbReference type="ARBA" id="ARBA00022555"/>
    </source>
</evidence>
<dbReference type="EMBL" id="BSDY01000031">
    <property type="protein sequence ID" value="GLI58012.1"/>
    <property type="molecule type" value="Genomic_DNA"/>
</dbReference>
<dbReference type="FunFam" id="3.40.50.620:FF:000115">
    <property type="entry name" value="tRNA-specific 2-thiouridylase MnmA"/>
    <property type="match status" value="1"/>
</dbReference>
<feature type="region of interest" description="Interaction with tRNA" evidence="9">
    <location>
        <begin position="165"/>
        <end position="167"/>
    </location>
</feature>
<reference evidence="12" key="1">
    <citation type="submission" date="2022-12" db="EMBL/GenBank/DDBJ databases">
        <title>Reference genome sequencing for broad-spectrum identification of bacterial and archaeal isolates by mass spectrometry.</title>
        <authorList>
            <person name="Sekiguchi Y."/>
            <person name="Tourlousse D.M."/>
        </authorList>
    </citation>
    <scope>NUCLEOTIDE SEQUENCE</scope>
    <source>
        <strain evidence="12">10succ1</strain>
    </source>
</reference>
<feature type="site" description="Interaction with tRNA" evidence="9">
    <location>
        <position position="148"/>
    </location>
</feature>
<comment type="subcellular location">
    <subcellularLocation>
        <location evidence="9">Cytoplasm</location>
    </subcellularLocation>
</comment>
<evidence type="ECO:0000313" key="13">
    <source>
        <dbReference type="Proteomes" id="UP001144471"/>
    </source>
</evidence>
<dbReference type="FunFam" id="2.30.30.280:FF:000001">
    <property type="entry name" value="tRNA-specific 2-thiouridylase MnmA"/>
    <property type="match status" value="1"/>
</dbReference>
<comment type="caution">
    <text evidence="9">Lacks conserved residue(s) required for the propagation of feature annotation.</text>
</comment>
<sequence length="376" mass="42403">MVENLKELSKYLEYKKENEGITVAVGMSGGVDSSAVAYLLKKQGYNVIGITMKHWSAMDEFAEDANSKTCCSLDDIYDAKRVCDDIEVPHYVVNLKEPFKEMVVDYFVEEYEKGRTPNPCMVCNRHIKLGKLIEYGKKIGADFIATGHYAKIVDGNLYMGDDPKKDQVYFLSQAKKEYLKHLMFPVGDLEKPQVRALAKHLGVRVYAKRDSQEVCFIEDGKLKEFLVEMSDGRVNKEGDIVKKDGTVMGRHNGLAFYTIGQRKGLGLQHPTPLYVIKLDGKRNRVIVGDDKDLFKKELVANQVNVLAFDDITSLDGLKCFAKTRSRDTLHPCEVEIIKDDKIKVKFTEDEVRAITPGQGVVLYDSEGKVLASAFIM</sequence>
<comment type="catalytic activity">
    <reaction evidence="8 9">
        <text>S-sulfanyl-L-cysteinyl-[protein] + uridine(34) in tRNA + AH2 + ATP = 2-thiouridine(34) in tRNA + L-cysteinyl-[protein] + A + AMP + diphosphate + H(+)</text>
        <dbReference type="Rhea" id="RHEA:47032"/>
        <dbReference type="Rhea" id="RHEA-COMP:10131"/>
        <dbReference type="Rhea" id="RHEA-COMP:11726"/>
        <dbReference type="Rhea" id="RHEA-COMP:11727"/>
        <dbReference type="Rhea" id="RHEA-COMP:11728"/>
        <dbReference type="ChEBI" id="CHEBI:13193"/>
        <dbReference type="ChEBI" id="CHEBI:15378"/>
        <dbReference type="ChEBI" id="CHEBI:17499"/>
        <dbReference type="ChEBI" id="CHEBI:29950"/>
        <dbReference type="ChEBI" id="CHEBI:30616"/>
        <dbReference type="ChEBI" id="CHEBI:33019"/>
        <dbReference type="ChEBI" id="CHEBI:61963"/>
        <dbReference type="ChEBI" id="CHEBI:65315"/>
        <dbReference type="ChEBI" id="CHEBI:87170"/>
        <dbReference type="ChEBI" id="CHEBI:456215"/>
        <dbReference type="EC" id="2.8.1.13"/>
    </reaction>
</comment>
<name>A0A9W6GP28_9FUSO</name>
<dbReference type="Pfam" id="PF20259">
    <property type="entry name" value="tRNA_Me_trans_M"/>
    <property type="match status" value="1"/>
</dbReference>
<dbReference type="GO" id="GO:0005737">
    <property type="term" value="C:cytoplasm"/>
    <property type="evidence" value="ECO:0007669"/>
    <property type="project" value="UniProtKB-SubCell"/>
</dbReference>
<feature type="active site" description="Nucleophile" evidence="9">
    <location>
        <position position="123"/>
    </location>
</feature>
<evidence type="ECO:0000256" key="4">
    <source>
        <dbReference type="ARBA" id="ARBA00022741"/>
    </source>
</evidence>
<keyword evidence="13" id="KW-1185">Reference proteome</keyword>
<dbReference type="PANTHER" id="PTHR11933">
    <property type="entry name" value="TRNA 5-METHYLAMINOMETHYL-2-THIOURIDYLATE -METHYLTRANSFERASE"/>
    <property type="match status" value="1"/>
</dbReference>
<comment type="similarity">
    <text evidence="9">Belongs to the MnmA/TRMU family.</text>
</comment>
<feature type="active site" description="Cysteine persulfide intermediate" evidence="9">
    <location>
        <position position="215"/>
    </location>
</feature>
<dbReference type="Gene3D" id="2.40.30.10">
    <property type="entry name" value="Translation factors"/>
    <property type="match status" value="1"/>
</dbReference>
<dbReference type="InterPro" id="IPR023382">
    <property type="entry name" value="MnmA-like_central_sf"/>
</dbReference>
<protein>
    <recommendedName>
        <fullName evidence="9">tRNA-specific 2-thiouridylase MnmA</fullName>
        <ecNumber evidence="9">2.8.1.13</ecNumber>
    </recommendedName>
</protein>
<dbReference type="GO" id="GO:0000049">
    <property type="term" value="F:tRNA binding"/>
    <property type="evidence" value="ECO:0007669"/>
    <property type="project" value="UniProtKB-KW"/>
</dbReference>
<feature type="domain" description="tRNA-specific 2-thiouridylase MnmA-like C-terminal" evidence="10">
    <location>
        <begin position="315"/>
        <end position="375"/>
    </location>
</feature>
<dbReference type="GO" id="GO:0002143">
    <property type="term" value="P:tRNA wobble position uridine thiolation"/>
    <property type="evidence" value="ECO:0007669"/>
    <property type="project" value="TreeGrafter"/>
</dbReference>
<keyword evidence="7" id="KW-1015">Disulfide bond</keyword>
<keyword evidence="2 9" id="KW-0808">Transferase</keyword>
<feature type="binding site" evidence="9">
    <location>
        <position position="147"/>
    </location>
    <ligand>
        <name>ATP</name>
        <dbReference type="ChEBI" id="CHEBI:30616"/>
    </ligand>
</feature>
<evidence type="ECO:0000256" key="6">
    <source>
        <dbReference type="ARBA" id="ARBA00022884"/>
    </source>
</evidence>
<keyword evidence="3 9" id="KW-0819">tRNA processing</keyword>
<feature type="domain" description="tRNA-specific 2-thiouridylase MnmA-like central" evidence="11">
    <location>
        <begin position="235"/>
        <end position="289"/>
    </location>
</feature>
<dbReference type="NCBIfam" id="TIGR00420">
    <property type="entry name" value="trmU"/>
    <property type="match status" value="1"/>
</dbReference>
<dbReference type="CDD" id="cd01998">
    <property type="entry name" value="MnmA_TRMU-like"/>
    <property type="match status" value="1"/>
</dbReference>
<comment type="function">
    <text evidence="9">Catalyzes the 2-thiolation of uridine at the wobble position (U34) of tRNA, leading to the formation of s(2)U34.</text>
</comment>
<gene>
    <name evidence="12" type="primary">mnmA1</name>
    <name evidence="9" type="synonym">mnmA</name>
    <name evidence="12" type="ORF">PM10SUCC1_35260</name>
</gene>
<proteinExistence type="inferred from homology"/>
<accession>A0A9W6GP28</accession>
<evidence type="ECO:0000256" key="5">
    <source>
        <dbReference type="ARBA" id="ARBA00022840"/>
    </source>
</evidence>
<dbReference type="Pfam" id="PF20258">
    <property type="entry name" value="tRNA_Me_trans_C"/>
    <property type="match status" value="1"/>
</dbReference>